<evidence type="ECO:0000256" key="1">
    <source>
        <dbReference type="ARBA" id="ARBA00004170"/>
    </source>
</evidence>
<dbReference type="AlphaFoldDB" id="A0A023GEY7"/>
<reference evidence="10" key="1">
    <citation type="submission" date="2014-03" db="EMBL/GenBank/DDBJ databases">
        <title>The sialotranscriptome of Amblyomma triste, Amblyomma parvum and Amblyomma cajennense ticks, uncovered by 454-based RNA-seq.</title>
        <authorList>
            <person name="Garcia G.R."/>
            <person name="Gardinassi L.G."/>
            <person name="Ribeiro J.M."/>
            <person name="Anatriello E."/>
            <person name="Ferreira B.R."/>
            <person name="Moreira H.N."/>
            <person name="Mafra C."/>
            <person name="Olegario M.M."/>
            <person name="Szabo P.J."/>
            <person name="Miranda-Santos I.K."/>
            <person name="Maruyama S.R."/>
        </authorList>
    </citation>
    <scope>NUCLEOTIDE SEQUENCE</scope>
    <source>
        <strain evidence="10">Mato Grasso do Sul</strain>
        <tissue evidence="10">Salivary glands</tissue>
    </source>
</reference>
<keyword evidence="3" id="KW-0813">Transport</keyword>
<dbReference type="GO" id="GO:0006886">
    <property type="term" value="P:intracellular protein transport"/>
    <property type="evidence" value="ECO:0007669"/>
    <property type="project" value="InterPro"/>
</dbReference>
<evidence type="ECO:0000256" key="7">
    <source>
        <dbReference type="ARBA" id="ARBA00040047"/>
    </source>
</evidence>
<evidence type="ECO:0000256" key="4">
    <source>
        <dbReference type="ARBA" id="ARBA00022892"/>
    </source>
</evidence>
<dbReference type="InterPro" id="IPR011990">
    <property type="entry name" value="TPR-like_helical_dom_sf"/>
</dbReference>
<dbReference type="GO" id="GO:0016192">
    <property type="term" value="P:vesicle-mediated transport"/>
    <property type="evidence" value="ECO:0007669"/>
    <property type="project" value="UniProtKB-KW"/>
</dbReference>
<comment type="similarity">
    <text evidence="2">Belongs to the SNAP family.</text>
</comment>
<evidence type="ECO:0000256" key="3">
    <source>
        <dbReference type="ARBA" id="ARBA00022448"/>
    </source>
</evidence>
<evidence type="ECO:0000313" key="10">
    <source>
        <dbReference type="EMBL" id="JAC31518.1"/>
    </source>
</evidence>
<dbReference type="PANTHER" id="PTHR13768:SF2">
    <property type="entry name" value="GAMMA-SOLUBLE NSF ATTACHMENT PROTEIN"/>
    <property type="match status" value="1"/>
</dbReference>
<evidence type="ECO:0000256" key="5">
    <source>
        <dbReference type="ARBA" id="ARBA00022927"/>
    </source>
</evidence>
<feature type="compositionally biased region" description="Basic and acidic residues" evidence="9">
    <location>
        <begin position="309"/>
        <end position="319"/>
    </location>
</feature>
<evidence type="ECO:0000256" key="2">
    <source>
        <dbReference type="ARBA" id="ARBA00010050"/>
    </source>
</evidence>
<dbReference type="PANTHER" id="PTHR13768">
    <property type="entry name" value="SOLUBLE NSF ATTACHMENT PROTEIN SNAP"/>
    <property type="match status" value="1"/>
</dbReference>
<keyword evidence="5" id="KW-0653">Protein transport</keyword>
<evidence type="ECO:0000256" key="8">
    <source>
        <dbReference type="ARBA" id="ARBA00042485"/>
    </source>
</evidence>
<dbReference type="GO" id="GO:0019905">
    <property type="term" value="F:syntaxin binding"/>
    <property type="evidence" value="ECO:0007669"/>
    <property type="project" value="TreeGrafter"/>
</dbReference>
<dbReference type="Pfam" id="PF14938">
    <property type="entry name" value="SNAP"/>
    <property type="match status" value="1"/>
</dbReference>
<dbReference type="Gene3D" id="1.25.40.10">
    <property type="entry name" value="Tetratricopeptide repeat domain"/>
    <property type="match status" value="1"/>
</dbReference>
<keyword evidence="6" id="KW-0472">Membrane</keyword>
<proteinExistence type="evidence at transcript level"/>
<dbReference type="InterPro" id="IPR000744">
    <property type="entry name" value="NSF_attach"/>
</dbReference>
<evidence type="ECO:0000256" key="6">
    <source>
        <dbReference type="ARBA" id="ARBA00023136"/>
    </source>
</evidence>
<sequence>MGTPVNSSASRKISEGTEALRQAEKCLKTGLLKWKPDLDSAANEFSKAATCFKAAKALDQCKDAHLRAADCYIKNGSFFSSGKQLEQAALVSRDMGNLQATAELIDRASRLYIDSRSPDTAALVLERGAKIVESKLPEVAVEFFNRASEIVSVEDRPRQSAEFCGHAVRLLLKLSRWDEAAEAISRQKQLLTEAQDERAVGRLVVALVLVHLARDDFVAASKALDHDEGFLEGEEQDTLSCLLKGCDEGDPDMVSRALNAPFLKHMDTEYAKLARMLGQQVAESAQKTASVSRPTAEARLAAQDTDTEAVARPDQDHLAVPDSTAAGDSEDEYASGLL</sequence>
<feature type="compositionally biased region" description="Acidic residues" evidence="9">
    <location>
        <begin position="328"/>
        <end position="338"/>
    </location>
</feature>
<evidence type="ECO:0000256" key="9">
    <source>
        <dbReference type="SAM" id="MobiDB-lite"/>
    </source>
</evidence>
<dbReference type="SUPFAM" id="SSF48452">
    <property type="entry name" value="TPR-like"/>
    <property type="match status" value="1"/>
</dbReference>
<protein>
    <recommendedName>
        <fullName evidence="7">Gamma-soluble NSF attachment protein</fullName>
    </recommendedName>
    <alternativeName>
        <fullName evidence="8">N-ethylmaleimide-sensitive factor attachment protein gamma</fullName>
    </alternativeName>
</protein>
<dbReference type="GO" id="GO:0005774">
    <property type="term" value="C:vacuolar membrane"/>
    <property type="evidence" value="ECO:0007669"/>
    <property type="project" value="TreeGrafter"/>
</dbReference>
<dbReference type="GO" id="GO:0005483">
    <property type="term" value="F:soluble NSF attachment protein activity"/>
    <property type="evidence" value="ECO:0007669"/>
    <property type="project" value="TreeGrafter"/>
</dbReference>
<organism evidence="10">
    <name type="scientific">Amblyomma triste</name>
    <name type="common">Neotropical tick</name>
    <dbReference type="NCBI Taxonomy" id="251400"/>
    <lineage>
        <taxon>Eukaryota</taxon>
        <taxon>Metazoa</taxon>
        <taxon>Ecdysozoa</taxon>
        <taxon>Arthropoda</taxon>
        <taxon>Chelicerata</taxon>
        <taxon>Arachnida</taxon>
        <taxon>Acari</taxon>
        <taxon>Parasitiformes</taxon>
        <taxon>Ixodida</taxon>
        <taxon>Ixodoidea</taxon>
        <taxon>Ixodidae</taxon>
        <taxon>Amblyomminae</taxon>
        <taxon>Amblyomma</taxon>
    </lineage>
</organism>
<comment type="subcellular location">
    <subcellularLocation>
        <location evidence="1">Membrane</location>
        <topology evidence="1">Peripheral membrane protein</topology>
    </subcellularLocation>
</comment>
<dbReference type="EMBL" id="GBBM01003900">
    <property type="protein sequence ID" value="JAC31518.1"/>
    <property type="molecule type" value="mRNA"/>
</dbReference>
<keyword evidence="4" id="KW-0931">ER-Golgi transport</keyword>
<dbReference type="GO" id="GO:0031201">
    <property type="term" value="C:SNARE complex"/>
    <property type="evidence" value="ECO:0007669"/>
    <property type="project" value="TreeGrafter"/>
</dbReference>
<feature type="region of interest" description="Disordered" evidence="9">
    <location>
        <begin position="285"/>
        <end position="338"/>
    </location>
</feature>
<name>A0A023GEY7_AMBTT</name>
<accession>A0A023GEY7</accession>